<feature type="region of interest" description="Disordered" evidence="1">
    <location>
        <begin position="568"/>
        <end position="621"/>
    </location>
</feature>
<evidence type="ECO:0000313" key="2">
    <source>
        <dbReference type="EMBL" id="CAH0372886.1"/>
    </source>
</evidence>
<gene>
    <name evidence="2" type="ORF">PECAL_4P00460</name>
</gene>
<protein>
    <submittedName>
        <fullName evidence="2">Uncharacterized protein</fullName>
    </submittedName>
</protein>
<keyword evidence="3" id="KW-1185">Reference proteome</keyword>
<feature type="compositionally biased region" description="Basic and acidic residues" evidence="1">
    <location>
        <begin position="398"/>
        <end position="418"/>
    </location>
</feature>
<evidence type="ECO:0000256" key="1">
    <source>
        <dbReference type="SAM" id="MobiDB-lite"/>
    </source>
</evidence>
<name>A0A8J2SR70_9STRA</name>
<sequence>MGAASSSEVVAEKLREMGEGSVYATVAKAAVQHNITGRFLLETPTEQLEDLLRSRCSALETVQKKRVMYEIDRLRQQAAGQSPQRSESEEDAPSEDASSLSGEITPAPKQGGLLSRFFGERSLDGPRVEDLAAASCRPPTPEADEWDSSDDECASEKSFEDERTGERWRTSGSRFIGRHVSLMVWDPRGEERNRRQGVVVSYCGDVDQTCGCSKLWRARVEDCDECVELDETEVRAATDAWERMMQWRRSDRRPRQRDTASVRREQAAARREQGLADDPEADAAAQAAVRAAQLQLAIPQTDGAPRKRGRPPKASTLAARQTPKAVPQSPKSARRKATISAAAAAQMLPPTTTRSRAASDADLGSPSQRHRGTPRSAPEDPSPEAAAARREERKRRRAESEVEAQRKRKDLSQKKRAEVDRTMAGLDVVTLSSPDCLSGLRAQGLTRRDRRRAAAREARAREELARAPPPPPPTPNSTPRNRPRRELAGRRSCAGCNQAPCARSAAGCFRGVGQANGKYVVRGLDHERYPTAELAARRRDMLLAAGACRSFDEPLNFERSDAKQLKFERDFAAKERKESRKRARSHDDDAPPSVSPRSVPAASPRPRRGEHIEAPPGSHNVGTLVRHDGRSWWIADDSETIAGIADQHGLDPDKVLAANLHCATFIRSKLHLNSKLRHHTAVLLPGC</sequence>
<feature type="compositionally biased region" description="Low complexity" evidence="1">
    <location>
        <begin position="282"/>
        <end position="297"/>
    </location>
</feature>
<dbReference type="EMBL" id="CAKKNE010000004">
    <property type="protein sequence ID" value="CAH0372886.1"/>
    <property type="molecule type" value="Genomic_DNA"/>
</dbReference>
<feature type="compositionally biased region" description="Low complexity" evidence="1">
    <location>
        <begin position="591"/>
        <end position="604"/>
    </location>
</feature>
<dbReference type="Proteomes" id="UP000789595">
    <property type="component" value="Unassembled WGS sequence"/>
</dbReference>
<feature type="region of interest" description="Disordered" evidence="1">
    <location>
        <begin position="75"/>
        <end position="111"/>
    </location>
</feature>
<feature type="compositionally biased region" description="Basic and acidic residues" evidence="1">
    <location>
        <begin position="568"/>
        <end position="578"/>
    </location>
</feature>
<feature type="compositionally biased region" description="Basic and acidic residues" evidence="1">
    <location>
        <begin position="154"/>
        <end position="165"/>
    </location>
</feature>
<evidence type="ECO:0000313" key="3">
    <source>
        <dbReference type="Proteomes" id="UP000789595"/>
    </source>
</evidence>
<feature type="compositionally biased region" description="Basic and acidic residues" evidence="1">
    <location>
        <begin position="256"/>
        <end position="274"/>
    </location>
</feature>
<dbReference type="AlphaFoldDB" id="A0A8J2SR70"/>
<accession>A0A8J2SR70</accession>
<comment type="caution">
    <text evidence="2">The sequence shown here is derived from an EMBL/GenBank/DDBJ whole genome shotgun (WGS) entry which is preliminary data.</text>
</comment>
<organism evidence="2 3">
    <name type="scientific">Pelagomonas calceolata</name>
    <dbReference type="NCBI Taxonomy" id="35677"/>
    <lineage>
        <taxon>Eukaryota</taxon>
        <taxon>Sar</taxon>
        <taxon>Stramenopiles</taxon>
        <taxon>Ochrophyta</taxon>
        <taxon>Pelagophyceae</taxon>
        <taxon>Pelagomonadales</taxon>
        <taxon>Pelagomonadaceae</taxon>
        <taxon>Pelagomonas</taxon>
    </lineage>
</organism>
<feature type="compositionally biased region" description="Pro residues" evidence="1">
    <location>
        <begin position="467"/>
        <end position="476"/>
    </location>
</feature>
<feature type="compositionally biased region" description="Acidic residues" evidence="1">
    <location>
        <begin position="142"/>
        <end position="153"/>
    </location>
</feature>
<proteinExistence type="predicted"/>
<feature type="region of interest" description="Disordered" evidence="1">
    <location>
        <begin position="442"/>
        <end position="486"/>
    </location>
</feature>
<feature type="compositionally biased region" description="Basic and acidic residues" evidence="1">
    <location>
        <begin position="452"/>
        <end position="465"/>
    </location>
</feature>
<feature type="region of interest" description="Disordered" evidence="1">
    <location>
        <begin position="247"/>
        <end position="418"/>
    </location>
</feature>
<feature type="region of interest" description="Disordered" evidence="1">
    <location>
        <begin position="133"/>
        <end position="165"/>
    </location>
</feature>
<reference evidence="2" key="1">
    <citation type="submission" date="2021-11" db="EMBL/GenBank/DDBJ databases">
        <authorList>
            <consortium name="Genoscope - CEA"/>
            <person name="William W."/>
        </authorList>
    </citation>
    <scope>NUCLEOTIDE SEQUENCE</scope>
</reference>